<evidence type="ECO:0000259" key="2">
    <source>
        <dbReference type="Pfam" id="PF16249"/>
    </source>
</evidence>
<proteinExistence type="predicted"/>
<dbReference type="Proteomes" id="UP001302374">
    <property type="component" value="Chromosome"/>
</dbReference>
<protein>
    <submittedName>
        <fullName evidence="4">DUF4906 domain-containing protein</fullName>
    </submittedName>
</protein>
<feature type="compositionally biased region" description="Basic and acidic residues" evidence="1">
    <location>
        <begin position="301"/>
        <end position="314"/>
    </location>
</feature>
<keyword evidence="6" id="KW-1185">Reference proteome</keyword>
<dbReference type="EMBL" id="CP043839">
    <property type="protein sequence ID" value="WOF13540.1"/>
    <property type="molecule type" value="Genomic_DNA"/>
</dbReference>
<dbReference type="Pfam" id="PF16249">
    <property type="entry name" value="DUF4906"/>
    <property type="match status" value="1"/>
</dbReference>
<dbReference type="EMBL" id="JAATLI010000019">
    <property type="protein sequence ID" value="NJC20515.1"/>
    <property type="molecule type" value="Genomic_DNA"/>
</dbReference>
<evidence type="ECO:0000313" key="4">
    <source>
        <dbReference type="EMBL" id="WOF13540.1"/>
    </source>
</evidence>
<evidence type="ECO:0000313" key="5">
    <source>
        <dbReference type="Proteomes" id="UP000576368"/>
    </source>
</evidence>
<reference evidence="4 6" key="1">
    <citation type="submission" date="2019-09" db="EMBL/GenBank/DDBJ databases">
        <title>Butyricimonas paravirosa DSM 105722 (=214-4 = JCM 18677 = CCUG 65563).</title>
        <authorList>
            <person name="Le Roy T."/>
            <person name="Cani P.D."/>
        </authorList>
    </citation>
    <scope>NUCLEOTIDE SEQUENCE [LARGE SCALE GENOMIC DNA]</scope>
    <source>
        <strain evidence="4 6">DSM 105722</strain>
    </source>
</reference>
<dbReference type="InterPro" id="IPR032594">
    <property type="entry name" value="DUF4906"/>
</dbReference>
<evidence type="ECO:0000313" key="3">
    <source>
        <dbReference type="EMBL" id="NJC20515.1"/>
    </source>
</evidence>
<evidence type="ECO:0000256" key="1">
    <source>
        <dbReference type="SAM" id="MobiDB-lite"/>
    </source>
</evidence>
<dbReference type="Proteomes" id="UP000576368">
    <property type="component" value="Unassembled WGS sequence"/>
</dbReference>
<accession>A0A7X5YG33</accession>
<dbReference type="RefSeq" id="WP_118305369.1">
    <property type="nucleotide sequence ID" value="NZ_BMPA01000018.1"/>
</dbReference>
<sequence length="1023" mass="115508">MKRDLIYSLLCMLFICFTACEDEPLGEGDDFTPGAKSTVTAIVEFKPLVPALNGASRTAGDAIKVINDLWVLLYSEDGNLVEMKKIEGLQPIPVNREDLKPGEPYAESETSRVSFRLVVPQGRYYVYAVANLDLDHPKYEASIQTREGLKGISFDWDTKEIANNSQMFGHFSVDEKVLAKEESVLINKNTAKLHAWVRRAASKVTVAYDASGLNEGVFVYLKSVQIRDIPKTCFLGNTNKIEEQGDLFEGEIIRYYEGEKPTFNENYRARLSSGKFTYGEHGETSDALFFFENMQGGGDDMPDKRQDADGKEGLDYPGLPGAPTYRPKDGVPCGTYIEVDAYYVSINSEKVGSGPIKYRFMLGKNVTTDYNAERNYHYKLTLVLKNFANDVDWHIEYEEEVPGIEVPQPYYISYLYNRTMDFPLKINTAGAELISLNARIIFNNWAPEGASTLDYAHDYDYAVKPTAENNAPWNGFLSLRKTTAKVLTVDEKQASEAAGVEYVGTTEKDLGNKLYYENEERGIRSYSVTKGQIDYIDDKDGNYSIKPTEGNKTVNVMVPMYTRAKQMIATTAYTGNNPYVAYQRRAEVEFTAEIKFDDERGVQTLRDTAKIFQVRRVVNPKGIYRSADNSESFHVKLMRLPKEEAEEFEVFPSEGPWRAYIPQEVDGLPFKGDDFITFNGGQKEVTGKTGSPIEFKVNFPKRPNEGEGYHTVIRVDYHNYTCQHLIFVTRGDAPVQLVDNGAKWHISNLVSETQEAANPLDEGSLFRFNNLEQPIASSNQENSRSPWTNVKKEDFKNAKDKLFTIVGSEKTLRWEEINAGTSNTSPTWKVKLGDGVRIAKYEDYKALFDDKNIQQGYGVLYGDEANATCTKIQDVYEYRVGADGKRVSGYGMRGCFVYNKSNGKHVFFPVGASGYGHRRNYDYEPWGGTPFNANTNARGVLRYASGRIDYYPSPKSNPLFYDLFRRPGAIYWLNNKVNPGSIIAWDINYFTFDFNSLDHANVFPKNGGGDGKSDACFIRCVED</sequence>
<feature type="region of interest" description="Disordered" evidence="1">
    <location>
        <begin position="300"/>
        <end position="321"/>
    </location>
</feature>
<name>A0A7X5YG33_9BACT</name>
<dbReference type="GeneID" id="86892684"/>
<gene>
    <name evidence="4" type="ORF">F1644_15270</name>
    <name evidence="3" type="ORF">GGR15_004170</name>
</gene>
<organism evidence="3 5">
    <name type="scientific">Butyricimonas paravirosa</name>
    <dbReference type="NCBI Taxonomy" id="1472417"/>
    <lineage>
        <taxon>Bacteria</taxon>
        <taxon>Pseudomonadati</taxon>
        <taxon>Bacteroidota</taxon>
        <taxon>Bacteroidia</taxon>
        <taxon>Bacteroidales</taxon>
        <taxon>Odoribacteraceae</taxon>
        <taxon>Butyricimonas</taxon>
    </lineage>
</organism>
<reference evidence="3 5" key="2">
    <citation type="submission" date="2020-03" db="EMBL/GenBank/DDBJ databases">
        <title>Genomic Encyclopedia of Type Strains, Phase IV (KMG-IV): sequencing the most valuable type-strain genomes for metagenomic binning, comparative biology and taxonomic classification.</title>
        <authorList>
            <person name="Goeker M."/>
        </authorList>
    </citation>
    <scope>NUCLEOTIDE SEQUENCE [LARGE SCALE GENOMIC DNA]</scope>
    <source>
        <strain evidence="3 5">DSM 105722</strain>
    </source>
</reference>
<dbReference type="AlphaFoldDB" id="A0A7X5YG33"/>
<feature type="domain" description="DUF4906" evidence="2">
    <location>
        <begin position="286"/>
        <end position="381"/>
    </location>
</feature>
<evidence type="ECO:0000313" key="6">
    <source>
        <dbReference type="Proteomes" id="UP001302374"/>
    </source>
</evidence>